<dbReference type="InterPro" id="IPR000477">
    <property type="entry name" value="RT_dom"/>
</dbReference>
<dbReference type="Pfam" id="PF00078">
    <property type="entry name" value="RVT_1"/>
    <property type="match status" value="1"/>
</dbReference>
<feature type="domain" description="Reverse transcriptase" evidence="1">
    <location>
        <begin position="409"/>
        <end position="659"/>
    </location>
</feature>
<proteinExistence type="predicted"/>
<gene>
    <name evidence="2" type="ORF">ATC70_000258</name>
</gene>
<dbReference type="RefSeq" id="XP_064683596.1">
    <property type="nucleotide sequence ID" value="XM_064819676.1"/>
</dbReference>
<evidence type="ECO:0000313" key="3">
    <source>
        <dbReference type="Proteomes" id="UP001304243"/>
    </source>
</evidence>
<dbReference type="Proteomes" id="UP001304243">
    <property type="component" value="Unassembled WGS sequence"/>
</dbReference>
<keyword evidence="3" id="KW-1185">Reference proteome</keyword>
<dbReference type="PROSITE" id="PS50878">
    <property type="entry name" value="RT_POL"/>
    <property type="match status" value="1"/>
</dbReference>
<protein>
    <recommendedName>
        <fullName evidence="1">Reverse transcriptase domain-containing protein</fullName>
    </recommendedName>
</protein>
<dbReference type="InterPro" id="IPR036691">
    <property type="entry name" value="Endo/exonu/phosph_ase_sf"/>
</dbReference>
<accession>A0AAN7DLN6</accession>
<dbReference type="CDD" id="cd01650">
    <property type="entry name" value="RT_nLTR_like"/>
    <property type="match status" value="1"/>
</dbReference>
<dbReference type="Gene3D" id="3.60.10.10">
    <property type="entry name" value="Endonuclease/exonuclease/phosphatase"/>
    <property type="match status" value="1"/>
</dbReference>
<dbReference type="SUPFAM" id="SSF56219">
    <property type="entry name" value="DNase I-like"/>
    <property type="match status" value="1"/>
</dbReference>
<evidence type="ECO:0000313" key="2">
    <source>
        <dbReference type="EMBL" id="KAK4516930.1"/>
    </source>
</evidence>
<dbReference type="AlphaFoldDB" id="A0AAN7DLN6"/>
<comment type="caution">
    <text evidence="2">The sequence shown here is derived from an EMBL/GenBank/DDBJ whole genome shotgun (WGS) entry which is preliminary data.</text>
</comment>
<sequence length="1132" mass="128935">MNILCLQETHSADPEVQDRLDIQLQAKTSIWTHYCGVVSINPAIQLDDAYVSTNGRLIICTVSHVNHLFRSFRLMNIYAPATSYARYDFYADLLQLPYFRSLLSNLLSDSFTLPSAAPDLIVGDFNYNFRHFPASVIQDGLQHSNFITNLHLDYCYPSDTYSINPEDPSNVPILDSNDSANMPPATRAQWLWHAMLQHHYQECSHRLQSDPLLPTFTGGGHRSTIDYIKRNRILRTYKSTAIWNDRLPAIEEAISTLQQEITEHQALRLGLRWRENGEISPGFLKRLVTQRITQRTLPTLVDPSSGNRFLSQSEKEQAVHSFYTKLYTPDTVNTTDIHYFANMIPPSHRLSDDSHDSLCAPFTLDDILDGLFRSPPHSSPGIDGLPYQIMRLLFLHPTTAAIGLRVFNDALLHGIFPASWIQTSLVLLPKKGDLSYLKNWRPISLINTDAKTFTRILNARLMVHFSDKICIQQMGFMPQRFIAEQGLQVQCMQTIATKSGLPFIALLLDQEKAYDRIHFSYLEAIMKAFNIPSTLITAILNLFSSTMIQPNVNGFPSTPLSQLRGLRHGDPLSPLLFNIAFDPFLRAVHNDSRIQGITSWHDNSSTSALNYLGYGLFSNQQQRSSLVASLISSIQDSCQLHSTRNLTIRGRITVLNSLILSKLWHILRLVTLTKSEFSSIQSIISSFINRNAKISRFALDKLALPRSQGGLKLLIPAQQAHALQWRWLQPLLDPNQPSLTLMPSLPILRSTMSFVLGSPRFPSYHWPLLFPPCRPSGFPDSGPVHNILSAVDSIQRNFYICSVDIPTILRLPFFNTLYTPSHPLSPTFSPPSTVLQNHITIRRHLYGSDIFDYSPTTLNLTLKQHTRNLPHSIASARAINMILSHSLLLNTFTLHAMMPYFPRPLLTSSQLDLTTLPTIDQLHPLLTSLISSQFDLASHQVKIVAPSTKGFKSLPSSTPVVSPAPVLTPTRWKTFWSLRIPLNARNTWFRVLHHKISTRERIQSRLKTPFNATCTICNSSTETTEHFLFACPLKRFFWRTAILTYMLPRIQQDTYSNFQQLLHLEHPSSRHQHPLFPSLSVHQVFACMLQTVWYYHYQHHFHQSTFLPSILLSYLRNSLTTLHSQENFHQIL</sequence>
<evidence type="ECO:0000259" key="1">
    <source>
        <dbReference type="PROSITE" id="PS50878"/>
    </source>
</evidence>
<dbReference type="InterPro" id="IPR026960">
    <property type="entry name" value="RVT-Znf"/>
</dbReference>
<dbReference type="PANTHER" id="PTHR19446">
    <property type="entry name" value="REVERSE TRANSCRIPTASES"/>
    <property type="match status" value="1"/>
</dbReference>
<name>A0AAN7DLN6_9FUNG</name>
<dbReference type="Pfam" id="PF13966">
    <property type="entry name" value="zf-RVT"/>
    <property type="match status" value="1"/>
</dbReference>
<reference evidence="2 3" key="1">
    <citation type="submission" date="2022-11" db="EMBL/GenBank/DDBJ databases">
        <title>Mucor velutinosus strain NIH1002 WGS.</title>
        <authorList>
            <person name="Subramanian P."/>
            <person name="Mullikin J.C."/>
            <person name="Segre J.A."/>
            <person name="Zelazny A.M."/>
        </authorList>
    </citation>
    <scope>NUCLEOTIDE SEQUENCE [LARGE SCALE GENOMIC DNA]</scope>
    <source>
        <strain evidence="2 3">NIH1002</strain>
    </source>
</reference>
<dbReference type="EMBL" id="JASEJX010000013">
    <property type="protein sequence ID" value="KAK4516930.1"/>
    <property type="molecule type" value="Genomic_DNA"/>
</dbReference>
<organism evidence="2 3">
    <name type="scientific">Mucor velutinosus</name>
    <dbReference type="NCBI Taxonomy" id="708070"/>
    <lineage>
        <taxon>Eukaryota</taxon>
        <taxon>Fungi</taxon>
        <taxon>Fungi incertae sedis</taxon>
        <taxon>Mucoromycota</taxon>
        <taxon>Mucoromycotina</taxon>
        <taxon>Mucoromycetes</taxon>
        <taxon>Mucorales</taxon>
        <taxon>Mucorineae</taxon>
        <taxon>Mucoraceae</taxon>
        <taxon>Mucor</taxon>
    </lineage>
</organism>
<dbReference type="GeneID" id="89943960"/>